<dbReference type="SUPFAM" id="SSF89360">
    <property type="entry name" value="HesB-like domain"/>
    <property type="match status" value="1"/>
</dbReference>
<reference evidence="1" key="1">
    <citation type="submission" date="2021-01" db="EMBL/GenBank/DDBJ databases">
        <title>Whole genome shotgun sequence of Planosporangium flavigriseum NBRC 105377.</title>
        <authorList>
            <person name="Komaki H."/>
            <person name="Tamura T."/>
        </authorList>
    </citation>
    <scope>NUCLEOTIDE SEQUENCE</scope>
    <source>
        <strain evidence="1">NBRC 105377</strain>
    </source>
</reference>
<evidence type="ECO:0000313" key="2">
    <source>
        <dbReference type="Proteomes" id="UP000653674"/>
    </source>
</evidence>
<proteinExistence type="predicted"/>
<name>A0A8J3PN53_9ACTN</name>
<gene>
    <name evidence="1" type="ORF">Pfl04_46500</name>
</gene>
<accession>A0A8J3PN53</accession>
<comment type="caution">
    <text evidence="1">The sequence shown here is derived from an EMBL/GenBank/DDBJ whole genome shotgun (WGS) entry which is preliminary data.</text>
</comment>
<dbReference type="EMBL" id="BONU01000048">
    <property type="protein sequence ID" value="GIG76246.1"/>
    <property type="molecule type" value="Genomic_DNA"/>
</dbReference>
<keyword evidence="2" id="KW-1185">Reference proteome</keyword>
<dbReference type="AlphaFoldDB" id="A0A8J3PN53"/>
<dbReference type="Gene3D" id="2.60.300.12">
    <property type="entry name" value="HesB-like domain"/>
    <property type="match status" value="1"/>
</dbReference>
<dbReference type="RefSeq" id="WP_168078240.1">
    <property type="nucleotide sequence ID" value="NZ_BAAAQJ010000007.1"/>
</dbReference>
<evidence type="ECO:0000313" key="1">
    <source>
        <dbReference type="EMBL" id="GIG76246.1"/>
    </source>
</evidence>
<organism evidence="1 2">
    <name type="scientific">Planosporangium flavigriseum</name>
    <dbReference type="NCBI Taxonomy" id="373681"/>
    <lineage>
        <taxon>Bacteria</taxon>
        <taxon>Bacillati</taxon>
        <taxon>Actinomycetota</taxon>
        <taxon>Actinomycetes</taxon>
        <taxon>Micromonosporales</taxon>
        <taxon>Micromonosporaceae</taxon>
        <taxon>Planosporangium</taxon>
    </lineage>
</organism>
<dbReference type="InterPro" id="IPR035903">
    <property type="entry name" value="HesB-like_dom_sf"/>
</dbReference>
<sequence>MLTLTNNAVMVIRDIASQQPAPEGGLRIAADPAAGALALSVAPEPVEGDQVVATEGARLFLDPDAAELLDDKTLDATVDGQGTVQFAVAEQPR</sequence>
<dbReference type="Proteomes" id="UP000653674">
    <property type="component" value="Unassembled WGS sequence"/>
</dbReference>
<protein>
    <submittedName>
        <fullName evidence="1">Iron-sulfur cluster biosynthesis protein</fullName>
    </submittedName>
</protein>